<dbReference type="PANTHER" id="PTHR48051:SF1">
    <property type="entry name" value="RAS SUPPRESSOR PROTEIN 1"/>
    <property type="match status" value="1"/>
</dbReference>
<evidence type="ECO:0000313" key="13">
    <source>
        <dbReference type="EMBL" id="GCF11028.1"/>
    </source>
</evidence>
<dbReference type="Pfam" id="PF08477">
    <property type="entry name" value="Roc"/>
    <property type="match status" value="1"/>
</dbReference>
<dbReference type="Gene3D" id="3.30.310.200">
    <property type="match status" value="1"/>
</dbReference>
<dbReference type="PROSITE" id="PS51424">
    <property type="entry name" value="ROC"/>
    <property type="match status" value="1"/>
</dbReference>
<proteinExistence type="predicted"/>
<evidence type="ECO:0000256" key="10">
    <source>
        <dbReference type="ARBA" id="ARBA00047899"/>
    </source>
</evidence>
<protein>
    <recommendedName>
        <fullName evidence="1">non-specific serine/threonine protein kinase</fullName>
        <ecNumber evidence="1">2.7.11.1</ecNumber>
    </recommendedName>
</protein>
<dbReference type="Gene3D" id="3.80.10.10">
    <property type="entry name" value="Ribonuclease Inhibitor"/>
    <property type="match status" value="2"/>
</dbReference>
<dbReference type="PROSITE" id="PS51419">
    <property type="entry name" value="RAB"/>
    <property type="match status" value="1"/>
</dbReference>
<name>A0A5A5TIJ8_9CHLR</name>
<keyword evidence="8" id="KW-0067">ATP-binding</keyword>
<sequence length="1102" mass="126794">MTTSSITEYELLEQLIQRLHITPQKNVFDDRGYLIELEIFGFDLPELPAEIYQFTHLKYLNASCNRITSLSPQFGQLKRLKTLYLNHNRLQALPAEIGQLTRLDKLILNSNCLTSIPSEIEQLANSLRVLILGNIGVSFMPREIKDDEEKWKTYVECTNVIPQLPAGIWNLKKLQRLELWYLGLTDLAPAVAQLTMLRELSIGRNPFPILPDEIGQLTTLQELRVHFSALTVLPATLGQLQNLRILSIGGDQLSTLPNALWQLQQLTSLWITWSPAIALLPAEVAQLTHLEQLRMSNTRITTLPAEIGQLTRLKELRLKWNQLRTLPPELGKLTQLEIIDVSDNKDLLTPPPEVVARGTDEILTFLRELQHDSIARYEAKLLIVGEGGTGKSSLLRALRKEDFIIDTASTHGIEIGRLELATHDMSQPVTLNSWDFGGQHIYHATHQFFLTQRSVYVIVWNARLGVEQGRLSYWLDTINALAPDVPVLIVATHTDERAPDLNYQLLKDTYPQVIAHISVSNKTGEGVQELQTTLALQALKLPQMGQRWPRKWLAVEQALQGHTEHQIDANTYIRYCAEQQVEESVANGTLGDYLHDLGKVLYFRDDYILYNLVILKPNWITRAISYVLTDEATRQANGILRHSELPRIWATDEAGHPYAPHLYPIFLRLMERFDLSYQIEADKPGAYATSSLIPQLLPFQPPTHLPVWSRTPAPDETQVEMIYRFDFVPSGIMSWFIVRTHRYSQNLHWREGVALAYEGHQARVELNPMLRELRIIVRGIQPYNFFTILKNTLDIILARFQGLQLRREIPCICHWNNPYASPCRHLYNYEELTRRMHKKRYKVECAHSFEEISVPKLLYGIHTSTDQEVMADIKRGQQQIVHRLEYLQQEDQLILETLRQQSELIARNFTRQWNLEMQRIEAECPNTFFLTLGANHRWNPKNWISQEYRLYLVCQHPSRPHAVGEGYTLRASEEWWQKISPWLNHLINFLKFGIPLGVAAGAIYNTINIESLQAHIDLMEQITYSIPEIVGEHILDDVISQTQEHHEGQAEGSALRALYGFLKTVDSDRSWGGLNKTITSDGNILWLCGEHRKQYDVKPLIL</sequence>
<keyword evidence="7" id="KW-0418">Kinase</keyword>
<dbReference type="SMART" id="SM00175">
    <property type="entry name" value="RAB"/>
    <property type="match status" value="1"/>
</dbReference>
<dbReference type="PRINTS" id="PR00449">
    <property type="entry name" value="RASTRNSFRMNG"/>
</dbReference>
<dbReference type="InterPro" id="IPR003591">
    <property type="entry name" value="Leu-rich_rpt_typical-subtyp"/>
</dbReference>
<keyword evidence="9" id="KW-0342">GTP-binding</keyword>
<comment type="catalytic activity">
    <reaction evidence="10">
        <text>L-threonyl-[protein] + ATP = O-phospho-L-threonyl-[protein] + ADP + H(+)</text>
        <dbReference type="Rhea" id="RHEA:46608"/>
        <dbReference type="Rhea" id="RHEA-COMP:11060"/>
        <dbReference type="Rhea" id="RHEA-COMP:11605"/>
        <dbReference type="ChEBI" id="CHEBI:15378"/>
        <dbReference type="ChEBI" id="CHEBI:30013"/>
        <dbReference type="ChEBI" id="CHEBI:30616"/>
        <dbReference type="ChEBI" id="CHEBI:61977"/>
        <dbReference type="ChEBI" id="CHEBI:456216"/>
        <dbReference type="EC" id="2.7.11.1"/>
    </reaction>
</comment>
<dbReference type="InterPro" id="IPR032675">
    <property type="entry name" value="LRR_dom_sf"/>
</dbReference>
<dbReference type="Gene3D" id="3.30.70.1390">
    <property type="entry name" value="ROC domain from the Parkinson's disease-associated leucine-rich repeat kinase 2"/>
    <property type="match status" value="1"/>
</dbReference>
<evidence type="ECO:0000313" key="14">
    <source>
        <dbReference type="Proteomes" id="UP000322530"/>
    </source>
</evidence>
<feature type="domain" description="Roc" evidence="12">
    <location>
        <begin position="372"/>
        <end position="541"/>
    </location>
</feature>
<keyword evidence="6" id="KW-0547">Nucleotide-binding</keyword>
<accession>A0A5A5TIJ8</accession>
<dbReference type="Gene3D" id="1.10.10.10">
    <property type="entry name" value="Winged helix-like DNA-binding domain superfamily/Winged helix DNA-binding domain"/>
    <property type="match status" value="1"/>
</dbReference>
<dbReference type="InterPro" id="IPR027417">
    <property type="entry name" value="P-loop_NTPase"/>
</dbReference>
<evidence type="ECO:0000256" key="6">
    <source>
        <dbReference type="ARBA" id="ARBA00022741"/>
    </source>
</evidence>
<evidence type="ECO:0000256" key="9">
    <source>
        <dbReference type="ARBA" id="ARBA00023134"/>
    </source>
</evidence>
<keyword evidence="2" id="KW-0723">Serine/threonine-protein kinase</keyword>
<dbReference type="InterPro" id="IPR036388">
    <property type="entry name" value="WH-like_DNA-bd_sf"/>
</dbReference>
<dbReference type="EMBL" id="BIXY01000091">
    <property type="protein sequence ID" value="GCF11028.1"/>
    <property type="molecule type" value="Genomic_DNA"/>
</dbReference>
<dbReference type="Pfam" id="PF25497">
    <property type="entry name" value="COR-B"/>
    <property type="match status" value="1"/>
</dbReference>
<comment type="catalytic activity">
    <reaction evidence="11">
        <text>L-seryl-[protein] + ATP = O-phospho-L-seryl-[protein] + ADP + H(+)</text>
        <dbReference type="Rhea" id="RHEA:17989"/>
        <dbReference type="Rhea" id="RHEA-COMP:9863"/>
        <dbReference type="Rhea" id="RHEA-COMP:11604"/>
        <dbReference type="ChEBI" id="CHEBI:15378"/>
        <dbReference type="ChEBI" id="CHEBI:29999"/>
        <dbReference type="ChEBI" id="CHEBI:30616"/>
        <dbReference type="ChEBI" id="CHEBI:83421"/>
        <dbReference type="ChEBI" id="CHEBI:456216"/>
        <dbReference type="EC" id="2.7.11.1"/>
    </reaction>
</comment>
<reference evidence="13 14" key="1">
    <citation type="submission" date="2019-01" db="EMBL/GenBank/DDBJ databases">
        <title>Draft genome sequence of Dictyobacter sp. Uno17.</title>
        <authorList>
            <person name="Wang C.M."/>
            <person name="Zheng Y."/>
            <person name="Sakai Y."/>
            <person name="Abe K."/>
            <person name="Yokota A."/>
            <person name="Yabe S."/>
        </authorList>
    </citation>
    <scope>NUCLEOTIDE SEQUENCE [LARGE SCALE GENOMIC DNA]</scope>
    <source>
        <strain evidence="13 14">Uno17</strain>
    </source>
</reference>
<dbReference type="Gene3D" id="1.10.10.2200">
    <property type="match status" value="1"/>
</dbReference>
<evidence type="ECO:0000256" key="7">
    <source>
        <dbReference type="ARBA" id="ARBA00022777"/>
    </source>
</evidence>
<evidence type="ECO:0000256" key="1">
    <source>
        <dbReference type="ARBA" id="ARBA00012513"/>
    </source>
</evidence>
<dbReference type="Gene3D" id="3.40.50.300">
    <property type="entry name" value="P-loop containing nucleotide triphosphate hydrolases"/>
    <property type="match status" value="1"/>
</dbReference>
<gene>
    <name evidence="13" type="ORF">KDI_45920</name>
</gene>
<dbReference type="AlphaFoldDB" id="A0A5A5TIJ8"/>
<dbReference type="Pfam" id="PF16095">
    <property type="entry name" value="COR-A"/>
    <property type="match status" value="1"/>
</dbReference>
<dbReference type="GO" id="GO:0004674">
    <property type="term" value="F:protein serine/threonine kinase activity"/>
    <property type="evidence" value="ECO:0007669"/>
    <property type="project" value="UniProtKB-KW"/>
</dbReference>
<keyword evidence="3" id="KW-0433">Leucine-rich repeat</keyword>
<evidence type="ECO:0000256" key="4">
    <source>
        <dbReference type="ARBA" id="ARBA00022679"/>
    </source>
</evidence>
<dbReference type="InterPro" id="IPR057263">
    <property type="entry name" value="COR-B"/>
</dbReference>
<evidence type="ECO:0000256" key="11">
    <source>
        <dbReference type="ARBA" id="ARBA00048679"/>
    </source>
</evidence>
<dbReference type="InterPro" id="IPR001611">
    <property type="entry name" value="Leu-rich_rpt"/>
</dbReference>
<dbReference type="InterPro" id="IPR050216">
    <property type="entry name" value="LRR_domain-containing"/>
</dbReference>
<evidence type="ECO:0000256" key="8">
    <source>
        <dbReference type="ARBA" id="ARBA00022840"/>
    </source>
</evidence>
<keyword evidence="4" id="KW-0808">Transferase</keyword>
<dbReference type="Pfam" id="PF23598">
    <property type="entry name" value="LRR_14"/>
    <property type="match status" value="1"/>
</dbReference>
<keyword evidence="5" id="KW-0677">Repeat</keyword>
<organism evidence="13 14">
    <name type="scientific">Dictyobacter arantiisoli</name>
    <dbReference type="NCBI Taxonomy" id="2014874"/>
    <lineage>
        <taxon>Bacteria</taxon>
        <taxon>Bacillati</taxon>
        <taxon>Chloroflexota</taxon>
        <taxon>Ktedonobacteria</taxon>
        <taxon>Ktedonobacterales</taxon>
        <taxon>Dictyobacteraceae</taxon>
        <taxon>Dictyobacter</taxon>
    </lineage>
</organism>
<dbReference type="SMART" id="SM00369">
    <property type="entry name" value="LRR_TYP"/>
    <property type="match status" value="7"/>
</dbReference>
<dbReference type="EC" id="2.7.11.1" evidence="1"/>
<evidence type="ECO:0000256" key="5">
    <source>
        <dbReference type="ARBA" id="ARBA00022737"/>
    </source>
</evidence>
<keyword evidence="14" id="KW-1185">Reference proteome</keyword>
<evidence type="ECO:0000259" key="12">
    <source>
        <dbReference type="PROSITE" id="PS51424"/>
    </source>
</evidence>
<dbReference type="GO" id="GO:0005737">
    <property type="term" value="C:cytoplasm"/>
    <property type="evidence" value="ECO:0007669"/>
    <property type="project" value="TreeGrafter"/>
</dbReference>
<dbReference type="InterPro" id="IPR020859">
    <property type="entry name" value="ROC"/>
</dbReference>
<dbReference type="InterPro" id="IPR032171">
    <property type="entry name" value="COR-A"/>
</dbReference>
<evidence type="ECO:0000256" key="2">
    <source>
        <dbReference type="ARBA" id="ARBA00022527"/>
    </source>
</evidence>
<dbReference type="Proteomes" id="UP000322530">
    <property type="component" value="Unassembled WGS sequence"/>
</dbReference>
<dbReference type="GO" id="GO:0005524">
    <property type="term" value="F:ATP binding"/>
    <property type="evidence" value="ECO:0007669"/>
    <property type="project" value="UniProtKB-KW"/>
</dbReference>
<dbReference type="PROSITE" id="PS51450">
    <property type="entry name" value="LRR"/>
    <property type="match status" value="3"/>
</dbReference>
<evidence type="ECO:0000256" key="3">
    <source>
        <dbReference type="ARBA" id="ARBA00022614"/>
    </source>
</evidence>
<dbReference type="SUPFAM" id="SSF52058">
    <property type="entry name" value="L domain-like"/>
    <property type="match status" value="1"/>
</dbReference>
<dbReference type="SUPFAM" id="SSF52540">
    <property type="entry name" value="P-loop containing nucleoside triphosphate hydrolases"/>
    <property type="match status" value="1"/>
</dbReference>
<comment type="caution">
    <text evidence="13">The sequence shown here is derived from an EMBL/GenBank/DDBJ whole genome shotgun (WGS) entry which is preliminary data.</text>
</comment>
<dbReference type="PANTHER" id="PTHR48051">
    <property type="match status" value="1"/>
</dbReference>
<dbReference type="InterPro" id="IPR055414">
    <property type="entry name" value="LRR_R13L4/SHOC2-like"/>
</dbReference>
<dbReference type="RefSeq" id="WP_172632369.1">
    <property type="nucleotide sequence ID" value="NZ_BIXY01000091.1"/>
</dbReference>